<dbReference type="OrthoDB" id="97518at2759"/>
<sequence length="235" mass="27393">MTKGYLKLINNVIDVGGNEPLLQENEEEEGENDFYINNNKSPFGMVTKALNNEICVLNNRYISNTKTIFYLNCLINARNQQYIITDENKNNLFLCNIYNSKKCKLFDINNAELLQFHIKTTLDGLRLYVDNCNMYEDNLKIKFLQRKSMKAIKYTIEYFNQYTGREEILDVNCTSNYFNIGIYYGKRKEGGSLICSINRPQVLSKNLIIEIAPDVDIMFMITIIFGIIELLLEFI</sequence>
<reference evidence="2 3" key="2">
    <citation type="submission" date="2016-08" db="EMBL/GenBank/DDBJ databases">
        <title>Pervasive Adenine N6-methylation of Active Genes in Fungi.</title>
        <authorList>
            <consortium name="DOE Joint Genome Institute"/>
            <person name="Mondo S.J."/>
            <person name="Dannebaum R.O."/>
            <person name="Kuo R.C."/>
            <person name="Labutti K."/>
            <person name="Haridas S."/>
            <person name="Kuo A."/>
            <person name="Salamov A."/>
            <person name="Ahrendt S.R."/>
            <person name="Lipzen A."/>
            <person name="Sullivan W."/>
            <person name="Andreopoulos W.B."/>
            <person name="Clum A."/>
            <person name="Lindquist E."/>
            <person name="Daum C."/>
            <person name="Ramamoorthy G.K."/>
            <person name="Gryganskyi A."/>
            <person name="Culley D."/>
            <person name="Magnuson J.K."/>
            <person name="James T.Y."/>
            <person name="O'Malley M.A."/>
            <person name="Stajich J.E."/>
            <person name="Spatafora J.W."/>
            <person name="Visel A."/>
            <person name="Grigoriev I.V."/>
        </authorList>
    </citation>
    <scope>NUCLEOTIDE SEQUENCE [LARGE SCALE GENOMIC DNA]</scope>
    <source>
        <strain evidence="2 3">S4</strain>
    </source>
</reference>
<dbReference type="InterPro" id="IPR038595">
    <property type="entry name" value="LOR_sf"/>
</dbReference>
<dbReference type="InterPro" id="IPR007612">
    <property type="entry name" value="LOR"/>
</dbReference>
<evidence type="ECO:0000313" key="3">
    <source>
        <dbReference type="Proteomes" id="UP000193944"/>
    </source>
</evidence>
<gene>
    <name evidence="2" type="ORF">BCR32DRAFT_325071</name>
</gene>
<evidence type="ECO:0000313" key="2">
    <source>
        <dbReference type="EMBL" id="ORX86183.1"/>
    </source>
</evidence>
<organism evidence="2 3">
    <name type="scientific">Anaeromyces robustus</name>
    <dbReference type="NCBI Taxonomy" id="1754192"/>
    <lineage>
        <taxon>Eukaryota</taxon>
        <taxon>Fungi</taxon>
        <taxon>Fungi incertae sedis</taxon>
        <taxon>Chytridiomycota</taxon>
        <taxon>Chytridiomycota incertae sedis</taxon>
        <taxon>Neocallimastigomycetes</taxon>
        <taxon>Neocallimastigales</taxon>
        <taxon>Neocallimastigaceae</taxon>
        <taxon>Anaeromyces</taxon>
    </lineage>
</organism>
<evidence type="ECO:0000256" key="1">
    <source>
        <dbReference type="ARBA" id="ARBA00005437"/>
    </source>
</evidence>
<dbReference type="Proteomes" id="UP000193944">
    <property type="component" value="Unassembled WGS sequence"/>
</dbReference>
<dbReference type="Pfam" id="PF04525">
    <property type="entry name" value="LOR"/>
    <property type="match status" value="1"/>
</dbReference>
<dbReference type="AlphaFoldDB" id="A0A1Y1XKG1"/>
<reference evidence="2 3" key="1">
    <citation type="submission" date="2016-08" db="EMBL/GenBank/DDBJ databases">
        <title>A Parts List for Fungal Cellulosomes Revealed by Comparative Genomics.</title>
        <authorList>
            <consortium name="DOE Joint Genome Institute"/>
            <person name="Haitjema C.H."/>
            <person name="Gilmore S.P."/>
            <person name="Henske J.K."/>
            <person name="Solomon K.V."/>
            <person name="De Groot R."/>
            <person name="Kuo A."/>
            <person name="Mondo S.J."/>
            <person name="Salamov A.A."/>
            <person name="Labutti K."/>
            <person name="Zhao Z."/>
            <person name="Chiniquy J."/>
            <person name="Barry K."/>
            <person name="Brewer H.M."/>
            <person name="Purvine S.O."/>
            <person name="Wright A.T."/>
            <person name="Boxma B."/>
            <person name="Van Alen T."/>
            <person name="Hackstein J.H."/>
            <person name="Baker S.E."/>
            <person name="Grigoriev I.V."/>
            <person name="O'Malley M.A."/>
        </authorList>
    </citation>
    <scope>NUCLEOTIDE SEQUENCE [LARGE SCALE GENOMIC DNA]</scope>
    <source>
        <strain evidence="2 3">S4</strain>
    </source>
</reference>
<accession>A0A1Y1XKG1</accession>
<keyword evidence="3" id="KW-1185">Reference proteome</keyword>
<dbReference type="InterPro" id="IPR025659">
    <property type="entry name" value="Tubby-like_C"/>
</dbReference>
<name>A0A1Y1XKG1_9FUNG</name>
<dbReference type="SUPFAM" id="SSF54518">
    <property type="entry name" value="Tubby C-terminal domain-like"/>
    <property type="match status" value="1"/>
</dbReference>
<comment type="caution">
    <text evidence="2">The sequence shown here is derived from an EMBL/GenBank/DDBJ whole genome shotgun (WGS) entry which is preliminary data.</text>
</comment>
<dbReference type="EMBL" id="MCFG01000024">
    <property type="protein sequence ID" value="ORX86183.1"/>
    <property type="molecule type" value="Genomic_DNA"/>
</dbReference>
<dbReference type="Gene3D" id="2.40.160.200">
    <property type="entry name" value="LURP1-related"/>
    <property type="match status" value="1"/>
</dbReference>
<proteinExistence type="inferred from homology"/>
<protein>
    <submittedName>
        <fullName evidence="2">Uncharacterized protein</fullName>
    </submittedName>
</protein>
<comment type="similarity">
    <text evidence="1">Belongs to the LOR family.</text>
</comment>